<feature type="transmembrane region" description="Helical" evidence="7">
    <location>
        <begin position="830"/>
        <end position="850"/>
    </location>
</feature>
<feature type="transmembrane region" description="Helical" evidence="7">
    <location>
        <begin position="1244"/>
        <end position="1263"/>
    </location>
</feature>
<feature type="transmembrane region" description="Helical" evidence="7">
    <location>
        <begin position="1837"/>
        <end position="1854"/>
    </location>
</feature>
<evidence type="ECO:0000256" key="3">
    <source>
        <dbReference type="ARBA" id="ARBA00022692"/>
    </source>
</evidence>
<feature type="transmembrane region" description="Helical" evidence="7">
    <location>
        <begin position="496"/>
        <end position="521"/>
    </location>
</feature>
<feature type="transmembrane region" description="Helical" evidence="7">
    <location>
        <begin position="2296"/>
        <end position="2317"/>
    </location>
</feature>
<dbReference type="KEGG" id="gsl:Gasu_53320"/>
<feature type="transmembrane region" description="Helical" evidence="7">
    <location>
        <begin position="412"/>
        <end position="434"/>
    </location>
</feature>
<feature type="transmembrane region" description="Helical" evidence="7">
    <location>
        <begin position="2355"/>
        <end position="2378"/>
    </location>
</feature>
<organism evidence="11 12">
    <name type="scientific">Galdieria sulphuraria</name>
    <name type="common">Red alga</name>
    <dbReference type="NCBI Taxonomy" id="130081"/>
    <lineage>
        <taxon>Eukaryota</taxon>
        <taxon>Rhodophyta</taxon>
        <taxon>Bangiophyceae</taxon>
        <taxon>Galdieriales</taxon>
        <taxon>Galdieriaceae</taxon>
        <taxon>Galdieria</taxon>
    </lineage>
</organism>
<dbReference type="InterPro" id="IPR056770">
    <property type="entry name" value="Piezo_THU9_anchor"/>
</dbReference>
<name>M2XB31_GALSU</name>
<dbReference type="GO" id="GO:0016020">
    <property type="term" value="C:membrane"/>
    <property type="evidence" value="ECO:0007669"/>
    <property type="project" value="UniProtKB-SubCell"/>
</dbReference>
<feature type="transmembrane region" description="Helical" evidence="7">
    <location>
        <begin position="765"/>
        <end position="782"/>
    </location>
</feature>
<feature type="transmembrane region" description="Helical" evidence="7">
    <location>
        <begin position="257"/>
        <end position="278"/>
    </location>
</feature>
<feature type="region of interest" description="Disordered" evidence="6">
    <location>
        <begin position="1"/>
        <end position="59"/>
    </location>
</feature>
<feature type="compositionally biased region" description="Basic and acidic residues" evidence="6">
    <location>
        <begin position="34"/>
        <end position="51"/>
    </location>
</feature>
<feature type="transmembrane region" description="Helical" evidence="7">
    <location>
        <begin position="2712"/>
        <end position="2732"/>
    </location>
</feature>
<dbReference type="GO" id="GO:0071260">
    <property type="term" value="P:cellular response to mechanical stimulus"/>
    <property type="evidence" value="ECO:0007669"/>
    <property type="project" value="TreeGrafter"/>
</dbReference>
<evidence type="ECO:0000256" key="7">
    <source>
        <dbReference type="SAM" id="Phobius"/>
    </source>
</evidence>
<keyword evidence="3 7" id="KW-0812">Transmembrane</keyword>
<feature type="domain" description="Piezo THU9 and anchor" evidence="10">
    <location>
        <begin position="2222"/>
        <end position="2457"/>
    </location>
</feature>
<evidence type="ECO:0000256" key="2">
    <source>
        <dbReference type="ARBA" id="ARBA00007821"/>
    </source>
</evidence>
<feature type="region of interest" description="Disordered" evidence="6">
    <location>
        <begin position="1701"/>
        <end position="1725"/>
    </location>
</feature>
<feature type="region of interest" description="Disordered" evidence="6">
    <location>
        <begin position="2136"/>
        <end position="2164"/>
    </location>
</feature>
<feature type="compositionally biased region" description="Low complexity" evidence="6">
    <location>
        <begin position="2153"/>
        <end position="2164"/>
    </location>
</feature>
<feature type="transmembrane region" description="Helical" evidence="7">
    <location>
        <begin position="856"/>
        <end position="874"/>
    </location>
</feature>
<feature type="transmembrane region" description="Helical" evidence="7">
    <location>
        <begin position="924"/>
        <end position="945"/>
    </location>
</feature>
<feature type="transmembrane region" description="Helical" evidence="7">
    <location>
        <begin position="1383"/>
        <end position="1404"/>
    </location>
</feature>
<evidence type="ECO:0000256" key="6">
    <source>
        <dbReference type="SAM" id="MobiDB-lite"/>
    </source>
</evidence>
<comment type="similarity">
    <text evidence="2">Belongs to the PIEZO (TC 1.A.75) family.</text>
</comment>
<feature type="transmembrane region" description="Helical" evidence="7">
    <location>
        <begin position="663"/>
        <end position="683"/>
    </location>
</feature>
<dbReference type="PANTHER" id="PTHR13167">
    <property type="entry name" value="PIEZO-TYPE MECHANOSENSITIVE ION CHANNEL COMPONENT"/>
    <property type="match status" value="1"/>
</dbReference>
<evidence type="ECO:0000259" key="10">
    <source>
        <dbReference type="Pfam" id="PF24874"/>
    </source>
</evidence>
<feature type="transmembrane region" description="Helical" evidence="7">
    <location>
        <begin position="2323"/>
        <end position="2343"/>
    </location>
</feature>
<feature type="transmembrane region" description="Helical" evidence="7">
    <location>
        <begin position="356"/>
        <end position="376"/>
    </location>
</feature>
<evidence type="ECO:0000259" key="9">
    <source>
        <dbReference type="Pfam" id="PF23188"/>
    </source>
</evidence>
<feature type="transmembrane region" description="Helical" evidence="7">
    <location>
        <begin position="689"/>
        <end position="710"/>
    </location>
</feature>
<feature type="region of interest" description="Disordered" evidence="6">
    <location>
        <begin position="1643"/>
        <end position="1673"/>
    </location>
</feature>
<keyword evidence="4 7" id="KW-1133">Transmembrane helix</keyword>
<dbReference type="InterPro" id="IPR056768">
    <property type="entry name" value="THU_Piezo"/>
</dbReference>
<accession>M2XB31</accession>
<sequence length="2823" mass="320457">MDVGAGDSPRETRQRSELAEVPLKNKGVGSNEVKTSEKEMDKTDMQGRESLSESTNSGWSSELNRSVLEEMSKSRKIELLCKTLTRWIGCGVLLTASLLRFSVLSLPYFLLFLFSFLHVTKSYFQYYVAQKSSIVLLGMLSVYSFGCFIFEVVMAALLGTGKYVPTTTALRSLESIGIADFQKSIGTGLRGLLPDIFVFVFAVASLGVNWFLWKSMTIVHSTLSSEQRSPRNISLPVSSSLAERSSDNLGDYVSRRFYSSVTVFVFYSFLLLVSITFASVVTCIIMLFVDLVLLAWALGPITFARWKNRLIEDERLKGANYYERRLLAQVPPSFPDKLIGKILSALSLKHMDLTLLKIRVTLVIDLFLLVYVTVLYIFQWPWLSGALLSNVCRVIGIVPLGHSNAPQWPYDLTFVLAICCFCTGGLFIEGNLIIMSTVSNDNSISERTTSDPHDVVRGTAEEQDPTERFWDRLFFSESNALSIAYQVVPFLSNLSIVIWALVFPGALSTVLLVVAGFYFLFPNLINRTKWLVLMYMMCIVVATNLYNAVPTADISIDSQKQALEAGLKRADTTIWVMAIEMFSVVLVVLAVRLYHQVGRRRAFLNSELRRHARSESSEVVSSAFPLRFSKWTKFFVEDVLLDQVGLKEGRFIDWRDSQDADSILVFLVWFAVPLEACAMISLFASAGVIVNAVDSVFLIILGIAGLLYLLPVSRFQKWLRLISWNLALFYQIVVLVMNGCICRFMSGGAHCHISGGINGSELSALFAYVVFLCIGSLQVLSVRMRYLKKFCRTHSLESSNGITVISGENSYHQTFGDSKLPYALSVINEFFRFSWLYICYILLIADALLFPGNYLAFAYLLMAFILLVIEMVISVRVEPRQVVRRVWFVIVLFSAAIVALRYIVRFRSIYLSLSPDTAHAVIRAGIDAGIGFQIGDVIVFIACVLQARLFGKHDSVQSVSLRKRLMSDSSRKHGFVLRVLSVLTSFISTLFIWSSRLVLVIMVLISSIWLSGVSALSYVYIFLCVIILLFESEAKYNYVLELKMSLNSAIDRASENVEARDRTSSTFSVGRHQILSGIVFSKHVSSVWTATLLALYSFAVICVQLFYIVWVFEGHSRWNAAYWLGLASGPRSVPIGSKRMAGNILILVFSVLHRLAQRRTLKHIEENADREASDDVRKNHIGDSTFYGTNSMMEPVQDQTDVEDRSSSTVKFMTKASQLFFSLHRVWLRSCIDVTFVYLMMSAVIVRTIVSLIYTLLVALLLVPSNRWTTRRFFWFPAWVLSVLLIIQYAVSLGLWPPESYIVHWPWLDLSVTWQRWFFVDVGFRGYDWSLALTFGGLILCALVLDVEREEKLKKKFAVEEQNDEPTTAVFPFSSGNVQAVRFFQFFGSIGFGYFVLTYTFAAATSLPNVMTYIFILFIFIVIWKFKWFVLPPYFFWRALLFYTLFVLFVELLVQFPFSLGNPSTSWESILGCYKAYTKHGTQFFILLLFLFTFLLLECRINESIHSSILKPGIQRLHMKRFLLAMQDYTVRYFRNRELFRVLDEDREARKTRLHRIKEIRANREKKLREEENVLNPLGEETFELDEMKLKEAETAQKKMSNDDELFAMQLSAPEAPAPGEVTDALQGGVSQWRSIKEFASQTASTLRSGAATRSVLSRNSLSRPSMSVRDSVPLSTRIQQVEINSVGGPQSPVYRALHERSPQIPEDDPRYSPSKVQDTNPREKPKLFRMASTEAANDNTSVGYGYVDFSALDSTNECDQGVGSVVKKLSLDDSVAGGKERDMDGIDFMTDTETTPVWLQSPFISWLKFLVGFLFIHSDWVVYFFMVFAFLMNRTLLTFVYVMYLFLFLFVEWPRPRRIAWMCLLTYTEAVIVFKLVVLLPALANPSIGVAASSCGGVHYFYIANSKINTVTICTLGTGVFFDVLILFSTLLRRLYLWSQGLWDVDVSIEEITNNDSSCVEGDSKTEVAKNGSRHTGLFSKVLHPFKASEQAEQPKDEAIFMSDNVVNAALREGIFLQQDVSQQNGNDVISSNYTATATSSVGNGPYILAQNISANARASLKVAKICFGTLAPRRKIEYQERKTNENGKSKRERKLPSPFLFTIQDSDGFYMRSEVWIEFTEVVSTETAKENEILQKESVEEIVPEDRQQESSSSSHSHSTFSYSQFDLKDSIKFETEGKIAEMQQPKNKAAEKLRKLMPSFIFQYFQRILCTDGVKPGADYYLLSFTVDFICLLFVTTYPYGRLMFAPADARVAVTETAWWSTNLMSLKQILTLLALFAGLIMERIFYLRRLMLGKLILYYANVIVFHLVIFVIGDFDQRATLIVFYVLKLISFVLGGLQVREGFPPYTHGQFLLRRFSAWGMFFFNLYYMTPFLYELRTILDWTMIPTSMECFDWMKYSDIWISLYRNKAMNNNRAWQKRWLGKKRIASVKFWLGAMLVLLLSFLLWIPFIVFSAINPFEAYQPIENGRLSVSLSSGSQLELYQSVIVSPSIATSAERSFASNLDVSLLADTNQGKTYWLEFGVDSNQIWQPPVHRITTLESQLLSGQIQLLAALSIESGGGYTYQYVSSSVLNVTERTSLSDSLHSKNTYGIHVPSFLPRYLAVDSTTSSSGLSVLGNGNENACIKVVFENVTREGVLSNGTSFVWNETQTYWQVASCNASGVDCFKCSNGISLKDESQTSGSGASFLITGYVVFVRSGSSGGVLGKFAAGGILALVVYIFFSIGGMVRRMFENEKIEIPYYYMPFTDNLLSLVYDIIRARQDGDLAMEEFLFWELIDLYRSQERLVKWSGERQLYPEFEWWLPPFRLQRWTMYKQVDN</sequence>
<feature type="transmembrane region" description="Helical" evidence="7">
    <location>
        <begin position="196"/>
        <end position="213"/>
    </location>
</feature>
<feature type="transmembrane region" description="Helical" evidence="7">
    <location>
        <begin position="1410"/>
        <end position="1428"/>
    </location>
</feature>
<feature type="transmembrane region" description="Helical" evidence="7">
    <location>
        <begin position="1911"/>
        <end position="1933"/>
    </location>
</feature>
<dbReference type="OMA" id="CRINESI"/>
<feature type="compositionally biased region" description="Basic and acidic residues" evidence="6">
    <location>
        <begin position="8"/>
        <end position="18"/>
    </location>
</feature>
<dbReference type="GO" id="GO:0042391">
    <property type="term" value="P:regulation of membrane potential"/>
    <property type="evidence" value="ECO:0007669"/>
    <property type="project" value="TreeGrafter"/>
</dbReference>
<feature type="domain" description="Piezo transmembrane helical unit" evidence="9">
    <location>
        <begin position="1818"/>
        <end position="1945"/>
    </location>
</feature>
<feature type="compositionally biased region" description="Basic and acidic residues" evidence="6">
    <location>
        <begin position="2136"/>
        <end position="2151"/>
    </location>
</feature>
<feature type="transmembrane region" description="Helical" evidence="7">
    <location>
        <begin position="886"/>
        <end position="904"/>
    </location>
</feature>
<feature type="transmembrane region" description="Helical" evidence="7">
    <location>
        <begin position="2435"/>
        <end position="2459"/>
    </location>
</feature>
<dbReference type="InterPro" id="IPR027272">
    <property type="entry name" value="Piezo"/>
</dbReference>
<feature type="transmembrane region" description="Helical" evidence="7">
    <location>
        <begin position="975"/>
        <end position="993"/>
    </location>
</feature>
<dbReference type="GeneID" id="17086044"/>
<feature type="transmembrane region" description="Helical" evidence="7">
    <location>
        <begin position="136"/>
        <end position="158"/>
    </location>
</feature>
<keyword evidence="12" id="KW-1185">Reference proteome</keyword>
<feature type="domain" description="Piezo non-specific cation channel cap" evidence="8">
    <location>
        <begin position="2507"/>
        <end position="2796"/>
    </location>
</feature>
<feature type="transmembrane region" description="Helical" evidence="7">
    <location>
        <begin position="530"/>
        <end position="549"/>
    </location>
</feature>
<dbReference type="InterPro" id="IPR031334">
    <property type="entry name" value="Piezo_cap_dom"/>
</dbReference>
<evidence type="ECO:0000256" key="5">
    <source>
        <dbReference type="ARBA" id="ARBA00023136"/>
    </source>
</evidence>
<dbReference type="PANTHER" id="PTHR13167:SF25">
    <property type="entry name" value="PIEZO-TYPE MECHANOSENSITIVE ION CHANNEL COMPONENT"/>
    <property type="match status" value="1"/>
</dbReference>
<feature type="compositionally biased region" description="Polar residues" evidence="6">
    <location>
        <begin position="1655"/>
        <end position="1666"/>
    </location>
</feature>
<dbReference type="GO" id="GO:0050982">
    <property type="term" value="P:detection of mechanical stimulus"/>
    <property type="evidence" value="ECO:0007669"/>
    <property type="project" value="TreeGrafter"/>
</dbReference>
<feature type="transmembrane region" description="Helical" evidence="7">
    <location>
        <begin position="1861"/>
        <end position="1885"/>
    </location>
</feature>
<feature type="transmembrane region" description="Helical" evidence="7">
    <location>
        <begin position="574"/>
        <end position="594"/>
    </location>
</feature>
<feature type="transmembrane region" description="Helical" evidence="7">
    <location>
        <begin position="1275"/>
        <end position="1296"/>
    </location>
</feature>
<dbReference type="Proteomes" id="UP000030680">
    <property type="component" value="Unassembled WGS sequence"/>
</dbReference>
<dbReference type="Gramene" id="EME27112">
    <property type="protein sequence ID" value="EME27112"/>
    <property type="gene ID" value="Gasu_53320"/>
</dbReference>
<keyword evidence="5 7" id="KW-0472">Membrane</keyword>
<feature type="transmembrane region" description="Helical" evidence="7">
    <location>
        <begin position="284"/>
        <end position="306"/>
    </location>
</feature>
<evidence type="ECO:0000256" key="4">
    <source>
        <dbReference type="ARBA" id="ARBA00022989"/>
    </source>
</evidence>
<dbReference type="STRING" id="130081.M2XB31"/>
<gene>
    <name evidence="11" type="ORF">Gasu_53320</name>
</gene>
<dbReference type="eggNOG" id="KOG1893">
    <property type="taxonomic scope" value="Eukaryota"/>
</dbReference>
<feature type="transmembrane region" description="Helical" evidence="7">
    <location>
        <begin position="2223"/>
        <end position="2243"/>
    </location>
</feature>
<feature type="transmembrane region" description="Helical" evidence="7">
    <location>
        <begin position="105"/>
        <end position="124"/>
    </location>
</feature>
<evidence type="ECO:0000256" key="1">
    <source>
        <dbReference type="ARBA" id="ARBA00004141"/>
    </source>
</evidence>
<evidence type="ECO:0000313" key="12">
    <source>
        <dbReference type="Proteomes" id="UP000030680"/>
    </source>
</evidence>
<evidence type="ECO:0000313" key="11">
    <source>
        <dbReference type="EMBL" id="EME27112.1"/>
    </source>
</evidence>
<feature type="transmembrane region" description="Helical" evidence="7">
    <location>
        <begin position="1480"/>
        <end position="1497"/>
    </location>
</feature>
<feature type="transmembrane region" description="Helical" evidence="7">
    <location>
        <begin position="1087"/>
        <end position="1112"/>
    </location>
</feature>
<dbReference type="RefSeq" id="XP_005703632.1">
    <property type="nucleotide sequence ID" value="XM_005703575.1"/>
</dbReference>
<dbReference type="GO" id="GO:0008381">
    <property type="term" value="F:mechanosensitive monoatomic ion channel activity"/>
    <property type="evidence" value="ECO:0007669"/>
    <property type="project" value="InterPro"/>
</dbReference>
<protein>
    <submittedName>
        <fullName evidence="11">Piezo (Component of mechanically activated cation channel)</fullName>
    </submittedName>
</protein>
<dbReference type="EMBL" id="KB454537">
    <property type="protein sequence ID" value="EME27112.1"/>
    <property type="molecule type" value="Genomic_DNA"/>
</dbReference>
<dbReference type="Pfam" id="PF23188">
    <property type="entry name" value="THU_Piezo1"/>
    <property type="match status" value="1"/>
</dbReference>
<evidence type="ECO:0000259" key="8">
    <source>
        <dbReference type="Pfam" id="PF12166"/>
    </source>
</evidence>
<feature type="transmembrane region" description="Helical" evidence="7">
    <location>
        <begin position="1329"/>
        <end position="1347"/>
    </location>
</feature>
<dbReference type="GO" id="GO:0005261">
    <property type="term" value="F:monoatomic cation channel activity"/>
    <property type="evidence" value="ECO:0007669"/>
    <property type="project" value="TreeGrafter"/>
</dbReference>
<comment type="subcellular location">
    <subcellularLocation>
        <location evidence="1">Membrane</location>
        <topology evidence="1">Multi-pass membrane protein</topology>
    </subcellularLocation>
</comment>
<feature type="transmembrane region" description="Helical" evidence="7">
    <location>
        <begin position="722"/>
        <end position="745"/>
    </location>
</feature>
<dbReference type="Pfam" id="PF24874">
    <property type="entry name" value="Piezo_THU9_anchor"/>
    <property type="match status" value="1"/>
</dbReference>
<feature type="transmembrane region" description="Helical" evidence="7">
    <location>
        <begin position="1440"/>
        <end position="1460"/>
    </location>
</feature>
<feature type="transmembrane region" description="Helical" evidence="7">
    <location>
        <begin position="1810"/>
        <end position="1831"/>
    </location>
</feature>
<feature type="transmembrane region" description="Helical" evidence="7">
    <location>
        <begin position="2263"/>
        <end position="2284"/>
    </location>
</feature>
<dbReference type="Pfam" id="PF12166">
    <property type="entry name" value="Piezo_cap"/>
    <property type="match status" value="1"/>
</dbReference>
<reference evidence="12" key="1">
    <citation type="journal article" date="2013" name="Science">
        <title>Gene transfer from bacteria and archaea facilitated evolution of an extremophilic eukaryote.</title>
        <authorList>
            <person name="Schonknecht G."/>
            <person name="Chen W.H."/>
            <person name="Ternes C.M."/>
            <person name="Barbier G.G."/>
            <person name="Shrestha R.P."/>
            <person name="Stanke M."/>
            <person name="Brautigam A."/>
            <person name="Baker B.J."/>
            <person name="Banfield J.F."/>
            <person name="Garavito R.M."/>
            <person name="Carr K."/>
            <person name="Wilkerson C."/>
            <person name="Rensing S.A."/>
            <person name="Gagneul D."/>
            <person name="Dickenson N.E."/>
            <person name="Oesterhelt C."/>
            <person name="Lercher M.J."/>
            <person name="Weber A.P."/>
        </authorList>
    </citation>
    <scope>NUCLEOTIDE SEQUENCE [LARGE SCALE GENOMIC DNA]</scope>
    <source>
        <strain evidence="12">074W</strain>
    </source>
</reference>
<feature type="transmembrane region" description="Helical" evidence="7">
    <location>
        <begin position="999"/>
        <end position="1030"/>
    </location>
</feature>
<dbReference type="OrthoDB" id="303066at2759"/>
<proteinExistence type="inferred from homology"/>